<dbReference type="AlphaFoldDB" id="A0A1V6SXD6"/>
<comment type="caution">
    <text evidence="2">The sequence shown here is derived from an EMBL/GenBank/DDBJ whole genome shotgun (WGS) entry which is preliminary data.</text>
</comment>
<keyword evidence="3" id="KW-1185">Reference proteome</keyword>
<reference evidence="3" key="1">
    <citation type="journal article" date="2017" name="Nat. Microbiol.">
        <title>Global analysis of biosynthetic gene clusters reveals vast potential of secondary metabolite production in Penicillium species.</title>
        <authorList>
            <person name="Nielsen J.C."/>
            <person name="Grijseels S."/>
            <person name="Prigent S."/>
            <person name="Ji B."/>
            <person name="Dainat J."/>
            <person name="Nielsen K.F."/>
            <person name="Frisvad J.C."/>
            <person name="Workman M."/>
            <person name="Nielsen J."/>
        </authorList>
    </citation>
    <scope>NUCLEOTIDE SEQUENCE [LARGE SCALE GENOMIC DNA]</scope>
    <source>
        <strain evidence="3">IBT 24891</strain>
    </source>
</reference>
<gene>
    <name evidence="2" type="ORF">PENSTE_c017G02578</name>
</gene>
<evidence type="ECO:0000313" key="2">
    <source>
        <dbReference type="EMBL" id="OQE18677.1"/>
    </source>
</evidence>
<feature type="compositionally biased region" description="Basic and acidic residues" evidence="1">
    <location>
        <begin position="94"/>
        <end position="104"/>
    </location>
</feature>
<proteinExistence type="predicted"/>
<dbReference type="EMBL" id="MLKD01000017">
    <property type="protein sequence ID" value="OQE18677.1"/>
    <property type="molecule type" value="Genomic_DNA"/>
</dbReference>
<accession>A0A1V6SXD6</accession>
<name>A0A1V6SXD6_9EURO</name>
<organism evidence="2 3">
    <name type="scientific">Penicillium steckii</name>
    <dbReference type="NCBI Taxonomy" id="303698"/>
    <lineage>
        <taxon>Eukaryota</taxon>
        <taxon>Fungi</taxon>
        <taxon>Dikarya</taxon>
        <taxon>Ascomycota</taxon>
        <taxon>Pezizomycotina</taxon>
        <taxon>Eurotiomycetes</taxon>
        <taxon>Eurotiomycetidae</taxon>
        <taxon>Eurotiales</taxon>
        <taxon>Aspergillaceae</taxon>
        <taxon>Penicillium</taxon>
    </lineage>
</organism>
<evidence type="ECO:0000313" key="3">
    <source>
        <dbReference type="Proteomes" id="UP000191285"/>
    </source>
</evidence>
<evidence type="ECO:0000256" key="1">
    <source>
        <dbReference type="SAM" id="MobiDB-lite"/>
    </source>
</evidence>
<protein>
    <submittedName>
        <fullName evidence="2">Uncharacterized protein</fullName>
    </submittedName>
</protein>
<dbReference type="Proteomes" id="UP000191285">
    <property type="component" value="Unassembled WGS sequence"/>
</dbReference>
<dbReference type="STRING" id="303698.A0A1V6SXD6"/>
<feature type="region of interest" description="Disordered" evidence="1">
    <location>
        <begin position="82"/>
        <end position="104"/>
    </location>
</feature>
<dbReference type="OrthoDB" id="3660917at2759"/>
<sequence>MSCRLMPQYAKHMKRDPSGKGYIHLGSDGVLRTISGNDEVLDARGLDPEQIENILKVMPAGSSQREDFRDVDGTKVTSHEALFHPAAGVLPPKRGVDEQKATEK</sequence>